<organism evidence="3 4">
    <name type="scientific">Siminovitchia fordii</name>
    <dbReference type="NCBI Taxonomy" id="254759"/>
    <lineage>
        <taxon>Bacteria</taxon>
        <taxon>Bacillati</taxon>
        <taxon>Bacillota</taxon>
        <taxon>Bacilli</taxon>
        <taxon>Bacillales</taxon>
        <taxon>Bacillaceae</taxon>
        <taxon>Siminovitchia</taxon>
    </lineage>
</organism>
<dbReference type="Proteomes" id="UP000680279">
    <property type="component" value="Unassembled WGS sequence"/>
</dbReference>
<evidence type="ECO:0000259" key="2">
    <source>
        <dbReference type="Pfam" id="PF10099"/>
    </source>
</evidence>
<keyword evidence="4" id="KW-1185">Reference proteome</keyword>
<dbReference type="InterPro" id="IPR018764">
    <property type="entry name" value="RskA_C"/>
</dbReference>
<comment type="caution">
    <text evidence="3">The sequence shown here is derived from an EMBL/GenBank/DDBJ whole genome shotgun (WGS) entry which is preliminary data.</text>
</comment>
<dbReference type="EMBL" id="BOQT01000032">
    <property type="protein sequence ID" value="GIN23353.1"/>
    <property type="molecule type" value="Genomic_DNA"/>
</dbReference>
<proteinExistence type="predicted"/>
<accession>A0ABQ4KER5</accession>
<protein>
    <recommendedName>
        <fullName evidence="2">Anti-sigma K factor RskA C-terminal domain-containing protein</fullName>
    </recommendedName>
</protein>
<dbReference type="PANTHER" id="PTHR37461:SF1">
    <property type="entry name" value="ANTI-SIGMA-K FACTOR RSKA"/>
    <property type="match status" value="1"/>
</dbReference>
<evidence type="ECO:0000256" key="1">
    <source>
        <dbReference type="SAM" id="MobiDB-lite"/>
    </source>
</evidence>
<reference evidence="3 4" key="1">
    <citation type="submission" date="2021-03" db="EMBL/GenBank/DDBJ databases">
        <title>Antimicrobial resistance genes in bacteria isolated from Japanese honey, and their potential for conferring macrolide and lincosamide resistance in the American foulbrood pathogen Paenibacillus larvae.</title>
        <authorList>
            <person name="Okamoto M."/>
            <person name="Kumagai M."/>
            <person name="Kanamori H."/>
            <person name="Takamatsu D."/>
        </authorList>
    </citation>
    <scope>NUCLEOTIDE SEQUENCE [LARGE SCALE GENOMIC DNA]</scope>
    <source>
        <strain evidence="3 4">J1TS3</strain>
    </source>
</reference>
<name>A0ABQ4KER5_9BACI</name>
<feature type="region of interest" description="Disordered" evidence="1">
    <location>
        <begin position="220"/>
        <end position="243"/>
    </location>
</feature>
<evidence type="ECO:0000313" key="3">
    <source>
        <dbReference type="EMBL" id="GIN23353.1"/>
    </source>
</evidence>
<dbReference type="PANTHER" id="PTHR37461">
    <property type="entry name" value="ANTI-SIGMA-K FACTOR RSKA"/>
    <property type="match status" value="1"/>
</dbReference>
<gene>
    <name evidence="3" type="ORF">J1TS3_44870</name>
</gene>
<sequence length="243" mass="27349">MEGDCRKLFLFMTGELSEKENGKFIKHLNRCELCSEGYEEINDSWNALQWGFEEKGVPLSLKKDVMDYVFMREHNRKAIRKSKHWTTPSKNQISPLASGLLIFLTAISLFLIIDNPFSQSSLTGLQPDHSVPTEVVNTMTIQASDVTNNQLTGYAAVIQDGRSKKLIVQIENMPQLKGMEVYQVWFIKEGERESAGRFKPNENGTGMLSLQLKNDGQFDELGITTEPDESSLQPRGKKIAGTG</sequence>
<feature type="domain" description="Anti-sigma K factor RskA C-terminal" evidence="2">
    <location>
        <begin position="114"/>
        <end position="235"/>
    </location>
</feature>
<evidence type="ECO:0000313" key="4">
    <source>
        <dbReference type="Proteomes" id="UP000680279"/>
    </source>
</evidence>
<dbReference type="RefSeq" id="WP_018706784.1">
    <property type="nucleotide sequence ID" value="NZ_BOQT01000032.1"/>
</dbReference>
<dbReference type="Pfam" id="PF10099">
    <property type="entry name" value="RskA_C"/>
    <property type="match status" value="1"/>
</dbReference>
<dbReference type="InterPro" id="IPR051474">
    <property type="entry name" value="Anti-sigma-K/W_factor"/>
</dbReference>